<evidence type="ECO:0000256" key="1">
    <source>
        <dbReference type="SAM" id="Phobius"/>
    </source>
</evidence>
<dbReference type="RefSeq" id="WP_307329559.1">
    <property type="nucleotide sequence ID" value="NZ_JAUSUG010000020.1"/>
</dbReference>
<keyword evidence="1" id="KW-0812">Transmembrane</keyword>
<sequence length="63" mass="6787">MTPTKGEVLSVAIVHLLPIPHIPHRLLIAVVCTFLINRGRGIMEFILIALLAMVSGTITVKSA</sequence>
<gene>
    <name evidence="2" type="ORF">J2S74_004249</name>
</gene>
<evidence type="ECO:0000313" key="2">
    <source>
        <dbReference type="EMBL" id="MDQ0256827.1"/>
    </source>
</evidence>
<dbReference type="EMBL" id="JAUSUG010000020">
    <property type="protein sequence ID" value="MDQ0256827.1"/>
    <property type="molecule type" value="Genomic_DNA"/>
</dbReference>
<keyword evidence="3" id="KW-1185">Reference proteome</keyword>
<keyword evidence="1" id="KW-1133">Transmembrane helix</keyword>
<evidence type="ECO:0000313" key="3">
    <source>
        <dbReference type="Proteomes" id="UP001230005"/>
    </source>
</evidence>
<comment type="caution">
    <text evidence="2">The sequence shown here is derived from an EMBL/GenBank/DDBJ whole genome shotgun (WGS) entry which is preliminary data.</text>
</comment>
<organism evidence="2 3">
    <name type="scientific">Evansella vedderi</name>
    <dbReference type="NCBI Taxonomy" id="38282"/>
    <lineage>
        <taxon>Bacteria</taxon>
        <taxon>Bacillati</taxon>
        <taxon>Bacillota</taxon>
        <taxon>Bacilli</taxon>
        <taxon>Bacillales</taxon>
        <taxon>Bacillaceae</taxon>
        <taxon>Evansella</taxon>
    </lineage>
</organism>
<protein>
    <submittedName>
        <fullName evidence="2">Uncharacterized protein</fullName>
    </submittedName>
</protein>
<dbReference type="Proteomes" id="UP001230005">
    <property type="component" value="Unassembled WGS sequence"/>
</dbReference>
<feature type="transmembrane region" description="Helical" evidence="1">
    <location>
        <begin position="42"/>
        <end position="60"/>
    </location>
</feature>
<accession>A0ABU0A1E3</accession>
<reference evidence="2 3" key="1">
    <citation type="submission" date="2023-07" db="EMBL/GenBank/DDBJ databases">
        <title>Genomic Encyclopedia of Type Strains, Phase IV (KMG-IV): sequencing the most valuable type-strain genomes for metagenomic binning, comparative biology and taxonomic classification.</title>
        <authorList>
            <person name="Goeker M."/>
        </authorList>
    </citation>
    <scope>NUCLEOTIDE SEQUENCE [LARGE SCALE GENOMIC DNA]</scope>
    <source>
        <strain evidence="2 3">DSM 9768</strain>
    </source>
</reference>
<keyword evidence="1" id="KW-0472">Membrane</keyword>
<name>A0ABU0A1E3_9BACI</name>
<proteinExistence type="predicted"/>